<dbReference type="OrthoDB" id="3934656at2759"/>
<dbReference type="PRINTS" id="PR00385">
    <property type="entry name" value="P450"/>
</dbReference>
<reference evidence="7" key="2">
    <citation type="submission" date="2020-05" db="UniProtKB">
        <authorList>
            <consortium name="EnsemblMetazoa"/>
        </authorList>
    </citation>
    <scope>IDENTIFICATION</scope>
    <source>
        <strain evidence="7">wikel</strain>
    </source>
</reference>
<reference evidence="8" key="1">
    <citation type="submission" date="2008-03" db="EMBL/GenBank/DDBJ databases">
        <title>Annotation of Ixodes scapularis.</title>
        <authorList>
            <consortium name="Ixodes scapularis Genome Project Consortium"/>
            <person name="Caler E."/>
            <person name="Hannick L.I."/>
            <person name="Bidwell S."/>
            <person name="Joardar V."/>
            <person name="Thiagarajan M."/>
            <person name="Amedeo P."/>
            <person name="Galinsky K.J."/>
            <person name="Schobel S."/>
            <person name="Inman J."/>
            <person name="Hostetler J."/>
            <person name="Miller J."/>
            <person name="Hammond M."/>
            <person name="Megy K."/>
            <person name="Lawson D."/>
            <person name="Kodira C."/>
            <person name="Sutton G."/>
            <person name="Meyer J."/>
            <person name="Hill C.A."/>
            <person name="Birren B."/>
            <person name="Nene V."/>
            <person name="Collins F."/>
            <person name="Alarcon-Chaidez F."/>
            <person name="Wikel S."/>
            <person name="Strausberg R."/>
        </authorList>
    </citation>
    <scope>NUCLEOTIDE SEQUENCE [LARGE SCALE GENOMIC DNA]</scope>
    <source>
        <strain evidence="8">Wikel</strain>
    </source>
</reference>
<keyword evidence="5 6" id="KW-0349">Heme</keyword>
<dbReference type="VEuPathDB" id="VectorBase:ISCW006219"/>
<evidence type="ECO:0000313" key="7">
    <source>
        <dbReference type="EnsemblMetazoa" id="ISCW006219-PA"/>
    </source>
</evidence>
<dbReference type="InterPro" id="IPR002401">
    <property type="entry name" value="Cyt_P450_E_grp-I"/>
</dbReference>
<dbReference type="PANTHER" id="PTHR24300">
    <property type="entry name" value="CYTOCHROME P450 508A4-RELATED"/>
    <property type="match status" value="1"/>
</dbReference>
<dbReference type="InterPro" id="IPR001128">
    <property type="entry name" value="Cyt_P450"/>
</dbReference>
<dbReference type="STRING" id="6945.B7PLD4"/>
<keyword evidence="3 5" id="KW-0408">Iron</keyword>
<dbReference type="PaxDb" id="6945-B7PLD4"/>
<dbReference type="Gene3D" id="1.10.630.10">
    <property type="entry name" value="Cytochrome P450"/>
    <property type="match status" value="1"/>
</dbReference>
<comment type="cofactor">
    <cofactor evidence="5">
        <name>heme</name>
        <dbReference type="ChEBI" id="CHEBI:30413"/>
    </cofactor>
</comment>
<evidence type="ECO:0000313" key="8">
    <source>
        <dbReference type="Proteomes" id="UP000001555"/>
    </source>
</evidence>
<dbReference type="EMBL" id="ABJB010043016">
    <property type="status" value="NOT_ANNOTATED_CDS"/>
    <property type="molecule type" value="Genomic_DNA"/>
</dbReference>
<dbReference type="VEuPathDB" id="VectorBase:ISCP_003042"/>
<keyword evidence="6" id="KW-0560">Oxidoreductase</keyword>
<dbReference type="PRINTS" id="PR00463">
    <property type="entry name" value="EP450I"/>
</dbReference>
<organism evidence="7 8">
    <name type="scientific">Ixodes scapularis</name>
    <name type="common">Black-legged tick</name>
    <name type="synonym">Deer tick</name>
    <dbReference type="NCBI Taxonomy" id="6945"/>
    <lineage>
        <taxon>Eukaryota</taxon>
        <taxon>Metazoa</taxon>
        <taxon>Ecdysozoa</taxon>
        <taxon>Arthropoda</taxon>
        <taxon>Chelicerata</taxon>
        <taxon>Arachnida</taxon>
        <taxon>Acari</taxon>
        <taxon>Parasitiformes</taxon>
        <taxon>Ixodida</taxon>
        <taxon>Ixodoidea</taxon>
        <taxon>Ixodidae</taxon>
        <taxon>Ixodinae</taxon>
        <taxon>Ixodes</taxon>
    </lineage>
</organism>
<evidence type="ECO:0000256" key="1">
    <source>
        <dbReference type="ARBA" id="ARBA00010617"/>
    </source>
</evidence>
<dbReference type="Proteomes" id="UP000001555">
    <property type="component" value="Unassembled WGS sequence"/>
</dbReference>
<dbReference type="PROSITE" id="PS00086">
    <property type="entry name" value="CYTOCHROME_P450"/>
    <property type="match status" value="1"/>
</dbReference>
<dbReference type="VEuPathDB" id="VectorBase:ISCI006219"/>
<dbReference type="InterPro" id="IPR050182">
    <property type="entry name" value="Cytochrome_P450_fam2"/>
</dbReference>
<protein>
    <submittedName>
        <fullName evidence="7">Cytochrome P450, putative</fullName>
    </submittedName>
</protein>
<dbReference type="InterPro" id="IPR017972">
    <property type="entry name" value="Cyt_P450_CS"/>
</dbReference>
<keyword evidence="2 5" id="KW-0479">Metal-binding</keyword>
<gene>
    <name evidence="7" type="primary">8051796</name>
</gene>
<dbReference type="EMBL" id="ABJB010687595">
    <property type="status" value="NOT_ANNOTATED_CDS"/>
    <property type="molecule type" value="Genomic_DNA"/>
</dbReference>
<evidence type="ECO:0000256" key="4">
    <source>
        <dbReference type="ARBA" id="ARBA00023033"/>
    </source>
</evidence>
<feature type="binding site" description="axial binding residue" evidence="5">
    <location>
        <position position="196"/>
    </location>
    <ligand>
        <name>heme</name>
        <dbReference type="ChEBI" id="CHEBI:30413"/>
    </ligand>
    <ligandPart>
        <name>Fe</name>
        <dbReference type="ChEBI" id="CHEBI:18248"/>
    </ligandPart>
</feature>
<keyword evidence="8" id="KW-1185">Reference proteome</keyword>
<evidence type="ECO:0000256" key="5">
    <source>
        <dbReference type="PIRSR" id="PIRSR602401-1"/>
    </source>
</evidence>
<keyword evidence="4 6" id="KW-0503">Monooxygenase</keyword>
<dbReference type="PANTHER" id="PTHR24300:SF375">
    <property type="entry name" value="CYTOCHROME P450 FAMILY"/>
    <property type="match status" value="1"/>
</dbReference>
<dbReference type="EnsemblMetazoa" id="ISCW006219-RA">
    <property type="protein sequence ID" value="ISCW006219-PA"/>
    <property type="gene ID" value="ISCW006219"/>
</dbReference>
<evidence type="ECO:0000256" key="2">
    <source>
        <dbReference type="ARBA" id="ARBA00022723"/>
    </source>
</evidence>
<dbReference type="InterPro" id="IPR036396">
    <property type="entry name" value="Cyt_P450_sf"/>
</dbReference>
<proteinExistence type="inferred from homology"/>
<dbReference type="SUPFAM" id="SSF48264">
    <property type="entry name" value="Cytochrome P450"/>
    <property type="match status" value="1"/>
</dbReference>
<dbReference type="HOGENOM" id="CLU_001570_22_2_1"/>
<evidence type="ECO:0000256" key="6">
    <source>
        <dbReference type="RuleBase" id="RU000461"/>
    </source>
</evidence>
<sequence length="250" mass="29010">MFRDQIREHESTLHPDINRDYIDGYLKKMKERHSEPFSSFQENYLLGNTVESLVGGSGPSSFRVFWLLHVCAQNPITVQSRIQKEIDDVVGHRRRPTWQDREAMPFTMACLQEILRWKSLTPVGNQRGVLEDTFIGGYLIPKGSTVLLNSMGVHRNQEHWETPDEFDPSRFLTNADTNLAKKYDHFVPFGLGRRNCPGKTLAYVQMFLYVATLLQRFRVFPEDEDRLPCLDSLDVTPAHPSVQKLRFVLR</sequence>
<accession>A0A1S4KYL9</accession>
<dbReference type="EMBL" id="ABJB010157652">
    <property type="status" value="NOT_ANNOTATED_CDS"/>
    <property type="molecule type" value="Genomic_DNA"/>
</dbReference>
<evidence type="ECO:0000256" key="3">
    <source>
        <dbReference type="ARBA" id="ARBA00023004"/>
    </source>
</evidence>
<name>A0A1S4KYL9_IXOSC</name>
<comment type="similarity">
    <text evidence="1 6">Belongs to the cytochrome P450 family.</text>
</comment>
<dbReference type="Pfam" id="PF00067">
    <property type="entry name" value="p450"/>
    <property type="match status" value="1"/>
</dbReference>